<evidence type="ECO:0000313" key="3">
    <source>
        <dbReference type="EMBL" id="MDR6837509.1"/>
    </source>
</evidence>
<organism evidence="2 5">
    <name type="scientific">Acidovorax delafieldii</name>
    <name type="common">Pseudomonas delafieldii</name>
    <dbReference type="NCBI Taxonomy" id="47920"/>
    <lineage>
        <taxon>Bacteria</taxon>
        <taxon>Pseudomonadati</taxon>
        <taxon>Pseudomonadota</taxon>
        <taxon>Betaproteobacteria</taxon>
        <taxon>Burkholderiales</taxon>
        <taxon>Comamonadaceae</taxon>
        <taxon>Acidovorax</taxon>
    </lineage>
</organism>
<feature type="compositionally biased region" description="Basic and acidic residues" evidence="1">
    <location>
        <begin position="42"/>
        <end position="66"/>
    </location>
</feature>
<dbReference type="RefSeq" id="WP_209818459.1">
    <property type="nucleotide sequence ID" value="NZ_JAVDTL010000006.1"/>
</dbReference>
<dbReference type="EMBL" id="JAVDTS010000003">
    <property type="protein sequence ID" value="MDR6837509.1"/>
    <property type="molecule type" value="Genomic_DNA"/>
</dbReference>
<comment type="caution">
    <text evidence="2">The sequence shown here is derived from an EMBL/GenBank/DDBJ whole genome shotgun (WGS) entry which is preliminary data.</text>
</comment>
<gene>
    <name evidence="2" type="ORF">J2W88_004097</name>
    <name evidence="3" type="ORF">J2W93_002347</name>
</gene>
<sequence>MSQHNPQNQHNTPSSQRQSPAGQQQAEQSAGKNTNRQQGARNDTDTHAQGRDQKQQGSRDSHKSQP</sequence>
<feature type="region of interest" description="Disordered" evidence="1">
    <location>
        <begin position="1"/>
        <end position="66"/>
    </location>
</feature>
<evidence type="ECO:0000313" key="5">
    <source>
        <dbReference type="Proteomes" id="UP001253458"/>
    </source>
</evidence>
<dbReference type="Proteomes" id="UP001253458">
    <property type="component" value="Unassembled WGS sequence"/>
</dbReference>
<proteinExistence type="predicted"/>
<accession>A0AAJ2BZK5</accession>
<dbReference type="AlphaFoldDB" id="A0AAJ2BZK5"/>
<protein>
    <submittedName>
        <fullName evidence="2">Uncharacterized protein</fullName>
    </submittedName>
</protein>
<reference evidence="2 4" key="1">
    <citation type="submission" date="2023-07" db="EMBL/GenBank/DDBJ databases">
        <title>Sorghum-associated microbial communities from plants grown in Nebraska, USA.</title>
        <authorList>
            <person name="Schachtman D."/>
        </authorList>
    </citation>
    <scope>NUCLEOTIDE SEQUENCE</scope>
    <source>
        <strain evidence="3 4">BE105</strain>
        <strain evidence="2">BE69</strain>
    </source>
</reference>
<evidence type="ECO:0000313" key="4">
    <source>
        <dbReference type="Proteomes" id="UP001249076"/>
    </source>
</evidence>
<dbReference type="EMBL" id="JAVDTL010000006">
    <property type="protein sequence ID" value="MDR6768793.1"/>
    <property type="molecule type" value="Genomic_DNA"/>
</dbReference>
<keyword evidence="4" id="KW-1185">Reference proteome</keyword>
<evidence type="ECO:0000313" key="2">
    <source>
        <dbReference type="EMBL" id="MDR6768793.1"/>
    </source>
</evidence>
<evidence type="ECO:0000256" key="1">
    <source>
        <dbReference type="SAM" id="MobiDB-lite"/>
    </source>
</evidence>
<feature type="compositionally biased region" description="Polar residues" evidence="1">
    <location>
        <begin position="1"/>
        <end position="41"/>
    </location>
</feature>
<dbReference type="Proteomes" id="UP001249076">
    <property type="component" value="Unassembled WGS sequence"/>
</dbReference>
<name>A0AAJ2BZK5_ACIDE</name>